<accession>A0A0M9DIT3</accession>
<gene>
    <name evidence="1" type="ORF">ADM90_12610</name>
</gene>
<dbReference type="InterPro" id="IPR043519">
    <property type="entry name" value="NT_sf"/>
</dbReference>
<dbReference type="EMBL" id="LGCI01000008">
    <property type="protein sequence ID" value="KOY81759.1"/>
    <property type="molecule type" value="Genomic_DNA"/>
</dbReference>
<dbReference type="InterPro" id="IPR007344">
    <property type="entry name" value="GrpB/CoaE"/>
</dbReference>
<name>A0A0M9DIT3_9BACI</name>
<organism evidence="1 2">
    <name type="scientific">Lysinibacillus macroides</name>
    <dbReference type="NCBI Taxonomy" id="33935"/>
    <lineage>
        <taxon>Bacteria</taxon>
        <taxon>Bacillati</taxon>
        <taxon>Bacillota</taxon>
        <taxon>Bacilli</taxon>
        <taxon>Bacillales</taxon>
        <taxon>Bacillaceae</taxon>
        <taxon>Lysinibacillus</taxon>
    </lineage>
</organism>
<reference evidence="1 2" key="1">
    <citation type="submission" date="2015-07" db="EMBL/GenBank/DDBJ databases">
        <title>Genome sequencing project for genomic taxonomy and phylogenomics of Bacillus-like bacteria.</title>
        <authorList>
            <person name="Liu B."/>
            <person name="Wang J."/>
            <person name="Zhu Y."/>
            <person name="Liu G."/>
            <person name="Chen Q."/>
            <person name="Chen Z."/>
            <person name="Che J."/>
            <person name="Ge C."/>
            <person name="Shi H."/>
            <person name="Pan Z."/>
            <person name="Liu X."/>
        </authorList>
    </citation>
    <scope>NUCLEOTIDE SEQUENCE [LARGE SCALE GENOMIC DNA]</scope>
    <source>
        <strain evidence="1 2">DSM 54</strain>
    </source>
</reference>
<protein>
    <recommendedName>
        <fullName evidence="3">GrpB family protein</fullName>
    </recommendedName>
</protein>
<proteinExistence type="predicted"/>
<dbReference type="Proteomes" id="UP000037977">
    <property type="component" value="Unassembled WGS sequence"/>
</dbReference>
<dbReference type="PANTHER" id="PTHR34822">
    <property type="entry name" value="GRPB DOMAIN PROTEIN (AFU_ORTHOLOGUE AFUA_1G01530)"/>
    <property type="match status" value="1"/>
</dbReference>
<dbReference type="Pfam" id="PF04229">
    <property type="entry name" value="GrpB"/>
    <property type="match status" value="1"/>
</dbReference>
<dbReference type="AlphaFoldDB" id="A0A0M9DIT3"/>
<dbReference type="OrthoDB" id="9799092at2"/>
<dbReference type="STRING" id="33935.ADM90_12610"/>
<dbReference type="PANTHER" id="PTHR34822:SF1">
    <property type="entry name" value="GRPB FAMILY PROTEIN"/>
    <property type="match status" value="1"/>
</dbReference>
<dbReference type="Gene3D" id="3.30.460.10">
    <property type="entry name" value="Beta Polymerase, domain 2"/>
    <property type="match status" value="1"/>
</dbReference>
<keyword evidence="2" id="KW-1185">Reference proteome</keyword>
<dbReference type="SUPFAM" id="SSF81301">
    <property type="entry name" value="Nucleotidyltransferase"/>
    <property type="match status" value="1"/>
</dbReference>
<dbReference type="RefSeq" id="WP_053995350.1">
    <property type="nucleotide sequence ID" value="NZ_CP065643.1"/>
</dbReference>
<evidence type="ECO:0008006" key="3">
    <source>
        <dbReference type="Google" id="ProtNLM"/>
    </source>
</evidence>
<evidence type="ECO:0000313" key="2">
    <source>
        <dbReference type="Proteomes" id="UP000037977"/>
    </source>
</evidence>
<evidence type="ECO:0000313" key="1">
    <source>
        <dbReference type="EMBL" id="KOY81759.1"/>
    </source>
</evidence>
<comment type="caution">
    <text evidence="1">The sequence shown here is derived from an EMBL/GenBank/DDBJ whole genome shotgun (WGS) entry which is preliminary data.</text>
</comment>
<sequence length="179" mass="20590">MVGELKPHNAQITLLDYDPQWLKLFDREAKGIYSILGKKVLQLEHVGSTSVSGLCAKPIIDILLVVKNSADESAYVPDLEGAGYTLRIREPDWFQHRLLKGPDTNINLHVFSKGSSEIDRMLRFRNWLRINHSDRDKYANVKRNSARCKWKHVQDYADAKDSIVQEIMERAKVDDEKKG</sequence>
<dbReference type="PATRIC" id="fig|33935.3.peg.3368"/>